<accession>A0A9P4IC75</accession>
<dbReference type="Gene3D" id="1.10.510.10">
    <property type="entry name" value="Transferase(Phosphotransferase) domain 1"/>
    <property type="match status" value="1"/>
</dbReference>
<evidence type="ECO:0000313" key="3">
    <source>
        <dbReference type="Proteomes" id="UP000799772"/>
    </source>
</evidence>
<proteinExistence type="predicted"/>
<organism evidence="2 3">
    <name type="scientific">Rhizodiscina lignyota</name>
    <dbReference type="NCBI Taxonomy" id="1504668"/>
    <lineage>
        <taxon>Eukaryota</taxon>
        <taxon>Fungi</taxon>
        <taxon>Dikarya</taxon>
        <taxon>Ascomycota</taxon>
        <taxon>Pezizomycotina</taxon>
        <taxon>Dothideomycetes</taxon>
        <taxon>Pleosporomycetidae</taxon>
        <taxon>Aulographales</taxon>
        <taxon>Rhizodiscinaceae</taxon>
        <taxon>Rhizodiscina</taxon>
    </lineage>
</organism>
<name>A0A9P4IC75_9PEZI</name>
<dbReference type="SMART" id="SM00220">
    <property type="entry name" value="S_TKc"/>
    <property type="match status" value="1"/>
</dbReference>
<evidence type="ECO:0000313" key="2">
    <source>
        <dbReference type="EMBL" id="KAF2098885.1"/>
    </source>
</evidence>
<dbReference type="GO" id="GO:0004672">
    <property type="term" value="F:protein kinase activity"/>
    <property type="evidence" value="ECO:0007669"/>
    <property type="project" value="InterPro"/>
</dbReference>
<keyword evidence="3" id="KW-1185">Reference proteome</keyword>
<evidence type="ECO:0000259" key="1">
    <source>
        <dbReference type="PROSITE" id="PS50011"/>
    </source>
</evidence>
<dbReference type="AlphaFoldDB" id="A0A9P4IC75"/>
<reference evidence="2" key="1">
    <citation type="journal article" date="2020" name="Stud. Mycol.">
        <title>101 Dothideomycetes genomes: a test case for predicting lifestyles and emergence of pathogens.</title>
        <authorList>
            <person name="Haridas S."/>
            <person name="Albert R."/>
            <person name="Binder M."/>
            <person name="Bloem J."/>
            <person name="Labutti K."/>
            <person name="Salamov A."/>
            <person name="Andreopoulos B."/>
            <person name="Baker S."/>
            <person name="Barry K."/>
            <person name="Bills G."/>
            <person name="Bluhm B."/>
            <person name="Cannon C."/>
            <person name="Castanera R."/>
            <person name="Culley D."/>
            <person name="Daum C."/>
            <person name="Ezra D."/>
            <person name="Gonzalez J."/>
            <person name="Henrissat B."/>
            <person name="Kuo A."/>
            <person name="Liang C."/>
            <person name="Lipzen A."/>
            <person name="Lutzoni F."/>
            <person name="Magnuson J."/>
            <person name="Mondo S."/>
            <person name="Nolan M."/>
            <person name="Ohm R."/>
            <person name="Pangilinan J."/>
            <person name="Park H.-J."/>
            <person name="Ramirez L."/>
            <person name="Alfaro M."/>
            <person name="Sun H."/>
            <person name="Tritt A."/>
            <person name="Yoshinaga Y."/>
            <person name="Zwiers L.-H."/>
            <person name="Turgeon B."/>
            <person name="Goodwin S."/>
            <person name="Spatafora J."/>
            <person name="Crous P."/>
            <person name="Grigoriev I."/>
        </authorList>
    </citation>
    <scope>NUCLEOTIDE SEQUENCE</scope>
    <source>
        <strain evidence="2">CBS 133067</strain>
    </source>
</reference>
<gene>
    <name evidence="2" type="ORF">NA57DRAFT_76120</name>
</gene>
<dbReference type="GO" id="GO:0005524">
    <property type="term" value="F:ATP binding"/>
    <property type="evidence" value="ECO:0007669"/>
    <property type="project" value="InterPro"/>
</dbReference>
<dbReference type="SUPFAM" id="SSF56112">
    <property type="entry name" value="Protein kinase-like (PK-like)"/>
    <property type="match status" value="1"/>
</dbReference>
<dbReference type="PROSITE" id="PS50011">
    <property type="entry name" value="PROTEIN_KINASE_DOM"/>
    <property type="match status" value="1"/>
</dbReference>
<dbReference type="EMBL" id="ML978126">
    <property type="protein sequence ID" value="KAF2098885.1"/>
    <property type="molecule type" value="Genomic_DNA"/>
</dbReference>
<sequence>MSTTASVEMVTSFHEDWIPIKYLGGGGQGDVWLCIPAIALDEGVPDAPVYAAVKVSLVESGLNPFHSIKKERAILLNMQQGASPPKRLLTSLKADTHDRPVWLATPFITGCTMEALVDEIEKQKKSSSASFALHALLQLLESFRYIHTGDKNTGKWAISHQDLQMQNIMIQLDGTTENEFPNVVPIDFGMAYYCEADQMNEFFEEEQMVDIESFINNFVDIALACEQNYGVEATNDEALTLLEDDTFHSLCDLADSMTVEMIEKDYGPWAKDMKDRLNTPEAVQFIRDTCERIMPKLPSREELINAVEKWKASKIRVAWTNPGKLRACRPSE</sequence>
<dbReference type="InterPro" id="IPR011009">
    <property type="entry name" value="Kinase-like_dom_sf"/>
</dbReference>
<protein>
    <recommendedName>
        <fullName evidence="1">Protein kinase domain-containing protein</fullName>
    </recommendedName>
</protein>
<comment type="caution">
    <text evidence="2">The sequence shown here is derived from an EMBL/GenBank/DDBJ whole genome shotgun (WGS) entry which is preliminary data.</text>
</comment>
<feature type="domain" description="Protein kinase" evidence="1">
    <location>
        <begin position="17"/>
        <end position="332"/>
    </location>
</feature>
<dbReference type="Proteomes" id="UP000799772">
    <property type="component" value="Unassembled WGS sequence"/>
</dbReference>
<dbReference type="InterPro" id="IPR000719">
    <property type="entry name" value="Prot_kinase_dom"/>
</dbReference>